<gene>
    <name evidence="1" type="ORF">CAL19_08045</name>
</gene>
<dbReference type="OrthoDB" id="8639491at2"/>
<dbReference type="EMBL" id="NEVK01000004">
    <property type="protein sequence ID" value="OZI22477.1"/>
    <property type="molecule type" value="Genomic_DNA"/>
</dbReference>
<sequence length="156" mass="17015">MSESAAEVPPTILVYTEEQRGSFLVESPLLGMISDVSGSEKLVAVCDPYNQITFLYRVDHGTNNLDAAAIIDQPASHFDGKHTIVINGTSFRLGPPEAAMRLLQGKTRWIQDKGSVLSVLLRNAASRHTGFASRQIQRERVLHIPDGIAIAPLPRA</sequence>
<evidence type="ECO:0000313" key="1">
    <source>
        <dbReference type="EMBL" id="OZI22477.1"/>
    </source>
</evidence>
<organism evidence="1 2">
    <name type="scientific">Bordetella genomosp. 7</name>
    <dbReference type="NCBI Taxonomy" id="1416805"/>
    <lineage>
        <taxon>Bacteria</taxon>
        <taxon>Pseudomonadati</taxon>
        <taxon>Pseudomonadota</taxon>
        <taxon>Betaproteobacteria</taxon>
        <taxon>Burkholderiales</taxon>
        <taxon>Alcaligenaceae</taxon>
        <taxon>Bordetella</taxon>
    </lineage>
</organism>
<dbReference type="Proteomes" id="UP000216947">
    <property type="component" value="Unassembled WGS sequence"/>
</dbReference>
<protein>
    <submittedName>
        <fullName evidence="1">Uncharacterized protein</fullName>
    </submittedName>
</protein>
<comment type="caution">
    <text evidence="1">The sequence shown here is derived from an EMBL/GenBank/DDBJ whole genome shotgun (WGS) entry which is preliminary data.</text>
</comment>
<keyword evidence="2" id="KW-1185">Reference proteome</keyword>
<reference evidence="2" key="1">
    <citation type="submission" date="2017-05" db="EMBL/GenBank/DDBJ databases">
        <title>Complete and WGS of Bordetella genogroups.</title>
        <authorList>
            <person name="Spilker T."/>
            <person name="Lipuma J."/>
        </authorList>
    </citation>
    <scope>NUCLEOTIDE SEQUENCE [LARGE SCALE GENOMIC DNA]</scope>
    <source>
        <strain evidence="2">AU18089</strain>
    </source>
</reference>
<proteinExistence type="predicted"/>
<name>A0A261RCH2_9BORD</name>
<dbReference type="AlphaFoldDB" id="A0A261RCH2"/>
<evidence type="ECO:0000313" key="2">
    <source>
        <dbReference type="Proteomes" id="UP000216947"/>
    </source>
</evidence>
<accession>A0A261RCH2</accession>
<dbReference type="RefSeq" id="WP_094796500.1">
    <property type="nucleotide sequence ID" value="NZ_NEVI01000013.1"/>
</dbReference>